<dbReference type="SUPFAM" id="SSF50891">
    <property type="entry name" value="Cyclophilin-like"/>
    <property type="match status" value="1"/>
</dbReference>
<dbReference type="PRINTS" id="PR00153">
    <property type="entry name" value="CSAPPISMRASE"/>
</dbReference>
<organism evidence="8 9">
    <name type="scientific">Paenibacillus rhizosphaerae</name>
    <dbReference type="NCBI Taxonomy" id="297318"/>
    <lineage>
        <taxon>Bacteria</taxon>
        <taxon>Bacillati</taxon>
        <taxon>Bacillota</taxon>
        <taxon>Bacilli</taxon>
        <taxon>Bacillales</taxon>
        <taxon>Paenibacillaceae</taxon>
        <taxon>Paenibacillus</taxon>
    </lineage>
</organism>
<dbReference type="GO" id="GO:0006457">
    <property type="term" value="P:protein folding"/>
    <property type="evidence" value="ECO:0007669"/>
    <property type="project" value="InterPro"/>
</dbReference>
<evidence type="ECO:0000313" key="8">
    <source>
        <dbReference type="EMBL" id="OMF48848.1"/>
    </source>
</evidence>
<feature type="region of interest" description="Disordered" evidence="6">
    <location>
        <begin position="24"/>
        <end position="89"/>
    </location>
</feature>
<sequence>MKLKTFTLPLVLVLTAALALGGCGKKNSDEDASKDTSGGQATEQTTDQTSGNSSSSGTTGSDSSTDSSTSASGQQQKSWTSPPAMQIDQNKKYEAEVKTSKGTFTIELFAKDAPKTVNNFVFLSKEGFYNGVIFHRIIETFMVQTGDPTGTGSGGPGYSFEDEKTNYKYEPGIVAMANAGPDTNGSQFFICTGADSDYLNQQPNYTIFGKVTKGMDVVMKIAKTPVTVGPSGEESTPTEKVTIDGVTITEK</sequence>
<keyword evidence="9" id="KW-1185">Reference proteome</keyword>
<dbReference type="PROSITE" id="PS00170">
    <property type="entry name" value="CSA_PPIASE_1"/>
    <property type="match status" value="1"/>
</dbReference>
<comment type="caution">
    <text evidence="8">The sequence shown here is derived from an EMBL/GenBank/DDBJ whole genome shotgun (WGS) entry which is preliminary data.</text>
</comment>
<evidence type="ECO:0000313" key="9">
    <source>
        <dbReference type="Proteomes" id="UP000187172"/>
    </source>
</evidence>
<comment type="catalytic activity">
    <reaction evidence="1 5">
        <text>[protein]-peptidylproline (omega=180) = [protein]-peptidylproline (omega=0)</text>
        <dbReference type="Rhea" id="RHEA:16237"/>
        <dbReference type="Rhea" id="RHEA-COMP:10747"/>
        <dbReference type="Rhea" id="RHEA-COMP:10748"/>
        <dbReference type="ChEBI" id="CHEBI:83833"/>
        <dbReference type="ChEBI" id="CHEBI:83834"/>
        <dbReference type="EC" id="5.2.1.8"/>
    </reaction>
</comment>
<dbReference type="InterPro" id="IPR002130">
    <property type="entry name" value="Cyclophilin-type_PPIase_dom"/>
</dbReference>
<keyword evidence="4 5" id="KW-0413">Isomerase</keyword>
<comment type="similarity">
    <text evidence="5">Belongs to the cyclophilin-type PPIase family.</text>
</comment>
<dbReference type="AlphaFoldDB" id="A0A1R1EAK8"/>
<comment type="function">
    <text evidence="2 5">PPIases accelerate the folding of proteins. It catalyzes the cis-trans isomerization of proline imidic peptide bonds in oligopeptides.</text>
</comment>
<evidence type="ECO:0000256" key="3">
    <source>
        <dbReference type="ARBA" id="ARBA00023110"/>
    </source>
</evidence>
<dbReference type="PROSITE" id="PS51257">
    <property type="entry name" value="PROKAR_LIPOPROTEIN"/>
    <property type="match status" value="1"/>
</dbReference>
<dbReference type="Proteomes" id="UP000187172">
    <property type="component" value="Unassembled WGS sequence"/>
</dbReference>
<reference evidence="8 9" key="1">
    <citation type="submission" date="2016-11" db="EMBL/GenBank/DDBJ databases">
        <title>Paenibacillus species isolates.</title>
        <authorList>
            <person name="Beno S.M."/>
        </authorList>
    </citation>
    <scope>NUCLEOTIDE SEQUENCE [LARGE SCALE GENOMIC DNA]</scope>
    <source>
        <strain evidence="8 9">FSL R5-0378</strain>
    </source>
</reference>
<dbReference type="STRING" id="297318.BK138_31320"/>
<dbReference type="PANTHER" id="PTHR45625">
    <property type="entry name" value="PEPTIDYL-PROLYL CIS-TRANS ISOMERASE-RELATED"/>
    <property type="match status" value="1"/>
</dbReference>
<protein>
    <recommendedName>
        <fullName evidence="5">Peptidyl-prolyl cis-trans isomerase</fullName>
        <shortName evidence="5">PPIase</shortName>
        <ecNumber evidence="5">5.2.1.8</ecNumber>
    </recommendedName>
</protein>
<dbReference type="EC" id="5.2.1.8" evidence="5"/>
<dbReference type="PROSITE" id="PS50072">
    <property type="entry name" value="CSA_PPIASE_2"/>
    <property type="match status" value="1"/>
</dbReference>
<feature type="region of interest" description="Disordered" evidence="6">
    <location>
        <begin position="227"/>
        <end position="251"/>
    </location>
</feature>
<evidence type="ECO:0000256" key="2">
    <source>
        <dbReference type="ARBA" id="ARBA00002388"/>
    </source>
</evidence>
<name>A0A1R1EAK8_9BACL</name>
<evidence type="ECO:0000256" key="1">
    <source>
        <dbReference type="ARBA" id="ARBA00000971"/>
    </source>
</evidence>
<feature type="signal peptide" evidence="5">
    <location>
        <begin position="1"/>
        <end position="19"/>
    </location>
</feature>
<keyword evidence="5" id="KW-0732">Signal</keyword>
<keyword evidence="3 5" id="KW-0697">Rotamase</keyword>
<dbReference type="GO" id="GO:0003755">
    <property type="term" value="F:peptidyl-prolyl cis-trans isomerase activity"/>
    <property type="evidence" value="ECO:0007669"/>
    <property type="project" value="UniProtKB-UniRule"/>
</dbReference>
<accession>A0A1R1EAK8</accession>
<dbReference type="CDD" id="cd00317">
    <property type="entry name" value="cyclophilin"/>
    <property type="match status" value="1"/>
</dbReference>
<dbReference type="PANTHER" id="PTHR45625:SF4">
    <property type="entry name" value="PEPTIDYLPROLYL ISOMERASE DOMAIN AND WD REPEAT-CONTAINING PROTEIN 1"/>
    <property type="match status" value="1"/>
</dbReference>
<dbReference type="InterPro" id="IPR044666">
    <property type="entry name" value="Cyclophilin_A-like"/>
</dbReference>
<dbReference type="Pfam" id="PF00160">
    <property type="entry name" value="Pro_isomerase"/>
    <property type="match status" value="1"/>
</dbReference>
<evidence type="ECO:0000256" key="6">
    <source>
        <dbReference type="SAM" id="MobiDB-lite"/>
    </source>
</evidence>
<dbReference type="RefSeq" id="WP_076175953.1">
    <property type="nucleotide sequence ID" value="NZ_MRTP01000016.1"/>
</dbReference>
<evidence type="ECO:0000256" key="4">
    <source>
        <dbReference type="ARBA" id="ARBA00023235"/>
    </source>
</evidence>
<proteinExistence type="inferred from homology"/>
<dbReference type="Gene3D" id="2.40.100.10">
    <property type="entry name" value="Cyclophilin-like"/>
    <property type="match status" value="1"/>
</dbReference>
<evidence type="ECO:0000256" key="5">
    <source>
        <dbReference type="RuleBase" id="RU363019"/>
    </source>
</evidence>
<dbReference type="InterPro" id="IPR020892">
    <property type="entry name" value="Cyclophilin-type_PPIase_CS"/>
</dbReference>
<feature type="compositionally biased region" description="Low complexity" evidence="6">
    <location>
        <begin position="44"/>
        <end position="76"/>
    </location>
</feature>
<evidence type="ECO:0000259" key="7">
    <source>
        <dbReference type="PROSITE" id="PS50072"/>
    </source>
</evidence>
<feature type="domain" description="PPIase cyclophilin-type" evidence="7">
    <location>
        <begin position="102"/>
        <end position="248"/>
    </location>
</feature>
<dbReference type="EMBL" id="MRTP01000016">
    <property type="protein sequence ID" value="OMF48848.1"/>
    <property type="molecule type" value="Genomic_DNA"/>
</dbReference>
<gene>
    <name evidence="8" type="ORF">BK138_31320</name>
</gene>
<feature type="chain" id="PRO_5039760831" description="Peptidyl-prolyl cis-trans isomerase" evidence="5">
    <location>
        <begin position="20"/>
        <end position="251"/>
    </location>
</feature>
<dbReference type="InterPro" id="IPR029000">
    <property type="entry name" value="Cyclophilin-like_dom_sf"/>
</dbReference>